<dbReference type="InterPro" id="IPR032852">
    <property type="entry name" value="ALKBH2"/>
</dbReference>
<feature type="binding site" evidence="2">
    <location>
        <position position="522"/>
    </location>
    <ligand>
        <name>2-oxoglutarate</name>
        <dbReference type="ChEBI" id="CHEBI:16810"/>
    </ligand>
</feature>
<dbReference type="PANTHER" id="PTHR31573:SF4">
    <property type="entry name" value="FE2OG DIOXYGENASE DOMAIN-CONTAINING PROTEIN"/>
    <property type="match status" value="1"/>
</dbReference>
<sequence>MAPRPAVNRRQAAERPVRTGRIAKTKKEQSIKVSLDQLEAVVNDQTLEPVYGTPPAWSEGRQQLCDAIPWFRCTQGAMYHNEGFCYGFLIDADGGTRTYIDEEIIITRIGGCCTKDSGGNLTLEKNQDPENALVQSIIASQNSKLAVGLVIGSKNKILSRELPHRYNIMDWFRVTNVWFEKIGQKRGVKVRFEKLNLSEKSWWAAKDSLPPVPLDERDFETKPEALKCERCFTESVRLYEEGWMCLDPGCVDFWKIENASPPAELTFNPDFLNTRSHPDPAIQPHYSLVPDLLSTLDESAADVSTSRIAWKGIVCPMCFKCIRRTFWQGWKCDDDSISEECANRCPFQKFMNMNPVSLRVVLDHFELAPIKRAIIFDRKFSIPEIDDSTLFPYRKLTYKLDGVGTITHFVSNKAINGRANGPDDLFINLQRGDLGLKRFRLQSSLVAGTLTSHFAVNYGMPYKYVVSVDSKGFDEAPNDMLQALGRLSWATEKAVISSGDKYLPPNELLTLGYFEEMKIGFHDDGESSLGPTIATLSLGAKATMFVRMKYKYFNGCARRAEPKQLGNLLQDDPVLKDCMFEGERRALKEEFDAGEISQDEYDDSRRALSMGRKGKEAPVTIKMELHHGDLVVMHGENLQKYYEHSVVPENKLRFALTARYVKPDHVDAREIQKGQFSLTPDQIYDEGASQLARDECAIGSATHHAEKARVVIQGELDGNEHMDRERKAILRSALQFVDVTGQRRTSITDKSSPLEVPQEDLQHVGPFIAPSPELLYMLLPEPTATTPHSSSVQWPDHISDKTLEKMASTILSDDDHEHGQLFYQYCICVYVKAIFHLYQKPRAYKDPRINAQFLKSKKLYETYTFRALGSLNFVNAPTLPFVQALISAAFFMQYLGNMSQSWILNSYAARLITALGYHEIRNPVGNSSLDEEIHSAVCWCFYLDRTLSTLLYRPLSLPEPRISPTNLITVEQYLPHIPLIRILLDLAQVQGELLNCGMADNTRQIIANHSRLQERMEAIYSKIQSSRASTPNCIATDWIPCEFCYYAILVDILRSRLKCTFSPLTHKECVSYSRKSLRALHHLQKNLADNPGFVDPYPTFLTWTVLLYPLSPFFVLFCNIIGEVDMDDYNLMQDITQSLSQFAASPYISKLLKLLDYLQNLCVPLIQAKQRMGPQAKVHTLYPSMTGTWHDHPATHENAQLLKARSPYMDPVAGTYPQQLQTPSDGSYAPDDALMWQLFNSELSLEWFESDSLYY</sequence>
<name>A0A1V6R8U9_9EURO</name>
<dbReference type="Pfam" id="PF13532">
    <property type="entry name" value="2OG-FeII_Oxy_2"/>
    <property type="match status" value="1"/>
</dbReference>
<evidence type="ECO:0000313" key="6">
    <source>
        <dbReference type="Proteomes" id="UP000191612"/>
    </source>
</evidence>
<evidence type="ECO:0000259" key="4">
    <source>
        <dbReference type="SMART" id="SM00906"/>
    </source>
</evidence>
<keyword evidence="3" id="KW-0812">Transmembrane</keyword>
<feature type="binding site" evidence="2">
    <location>
        <position position="644"/>
    </location>
    <ligand>
        <name>2-oxoglutarate</name>
        <dbReference type="ChEBI" id="CHEBI:16810"/>
    </ligand>
</feature>
<protein>
    <recommendedName>
        <fullName evidence="4">Xylanolytic transcriptional activator regulatory domain-containing protein</fullName>
    </recommendedName>
</protein>
<dbReference type="CDD" id="cd12148">
    <property type="entry name" value="fungal_TF_MHR"/>
    <property type="match status" value="1"/>
</dbReference>
<accession>A0A1V6R8U9</accession>
<dbReference type="GO" id="GO:0006351">
    <property type="term" value="P:DNA-templated transcription"/>
    <property type="evidence" value="ECO:0007669"/>
    <property type="project" value="InterPro"/>
</dbReference>
<dbReference type="SUPFAM" id="SSF51197">
    <property type="entry name" value="Clavaminate synthase-like"/>
    <property type="match status" value="1"/>
</dbReference>
<dbReference type="GO" id="GO:0008198">
    <property type="term" value="F:ferrous iron binding"/>
    <property type="evidence" value="ECO:0007669"/>
    <property type="project" value="TreeGrafter"/>
</dbReference>
<gene>
    <name evidence="5" type="ORF">PENSOL_c011G04341</name>
</gene>
<dbReference type="InterPro" id="IPR037151">
    <property type="entry name" value="AlkB-like_sf"/>
</dbReference>
<organism evidence="5 6">
    <name type="scientific">Penicillium solitum</name>
    <dbReference type="NCBI Taxonomy" id="60172"/>
    <lineage>
        <taxon>Eukaryota</taxon>
        <taxon>Fungi</taxon>
        <taxon>Dikarya</taxon>
        <taxon>Ascomycota</taxon>
        <taxon>Pezizomycotina</taxon>
        <taxon>Eurotiomycetes</taxon>
        <taxon>Eurotiomycetidae</taxon>
        <taxon>Eurotiales</taxon>
        <taxon>Aspergillaceae</taxon>
        <taxon>Penicillium</taxon>
    </lineage>
</organism>
<keyword evidence="6" id="KW-1185">Reference proteome</keyword>
<keyword evidence="3" id="KW-0472">Membrane</keyword>
<dbReference type="InterPro" id="IPR007219">
    <property type="entry name" value="XnlR_reg_dom"/>
</dbReference>
<feature type="transmembrane region" description="Helical" evidence="3">
    <location>
        <begin position="1100"/>
        <end position="1122"/>
    </location>
</feature>
<proteinExistence type="predicted"/>
<dbReference type="PANTHER" id="PTHR31573">
    <property type="entry name" value="ALPHA-KETOGLUTARATE-DEPENDENT DIOXYGENASE ALKB HOMOLOG 2"/>
    <property type="match status" value="1"/>
</dbReference>
<evidence type="ECO:0000256" key="2">
    <source>
        <dbReference type="PIRSR" id="PIRSR632852-1"/>
    </source>
</evidence>
<evidence type="ECO:0000256" key="1">
    <source>
        <dbReference type="ARBA" id="ARBA00023242"/>
    </source>
</evidence>
<dbReference type="STRING" id="60172.A0A1V6R8U9"/>
<dbReference type="GO" id="GO:0006307">
    <property type="term" value="P:DNA alkylation repair"/>
    <property type="evidence" value="ECO:0007669"/>
    <property type="project" value="TreeGrafter"/>
</dbReference>
<keyword evidence="3" id="KW-1133">Transmembrane helix</keyword>
<dbReference type="Pfam" id="PF04082">
    <property type="entry name" value="Fungal_trans"/>
    <property type="match status" value="1"/>
</dbReference>
<dbReference type="AlphaFoldDB" id="A0A1V6R8U9"/>
<feature type="domain" description="Xylanolytic transcriptional activator regulatory" evidence="4">
    <location>
        <begin position="901"/>
        <end position="970"/>
    </location>
</feature>
<dbReference type="GO" id="GO:0008270">
    <property type="term" value="F:zinc ion binding"/>
    <property type="evidence" value="ECO:0007669"/>
    <property type="project" value="InterPro"/>
</dbReference>
<dbReference type="GO" id="GO:0051747">
    <property type="term" value="F:cytosine C-5 DNA demethylase activity"/>
    <property type="evidence" value="ECO:0007669"/>
    <property type="project" value="TreeGrafter"/>
</dbReference>
<comment type="caution">
    <text evidence="5">The sequence shown here is derived from an EMBL/GenBank/DDBJ whole genome shotgun (WGS) entry which is preliminary data.</text>
</comment>
<dbReference type="SMART" id="SM00906">
    <property type="entry name" value="Fungal_trans"/>
    <property type="match status" value="1"/>
</dbReference>
<dbReference type="GO" id="GO:0003677">
    <property type="term" value="F:DNA binding"/>
    <property type="evidence" value="ECO:0007669"/>
    <property type="project" value="InterPro"/>
</dbReference>
<evidence type="ECO:0000313" key="5">
    <source>
        <dbReference type="EMBL" id="OQD97622.1"/>
    </source>
</evidence>
<dbReference type="Gene3D" id="2.60.120.590">
    <property type="entry name" value="Alpha-ketoglutarate-dependent dioxygenase AlkB-like"/>
    <property type="match status" value="1"/>
</dbReference>
<reference evidence="6" key="1">
    <citation type="journal article" date="2017" name="Nat. Microbiol.">
        <title>Global analysis of biosynthetic gene clusters reveals vast potential of secondary metabolite production in Penicillium species.</title>
        <authorList>
            <person name="Nielsen J.C."/>
            <person name="Grijseels S."/>
            <person name="Prigent S."/>
            <person name="Ji B."/>
            <person name="Dainat J."/>
            <person name="Nielsen K.F."/>
            <person name="Frisvad J.C."/>
            <person name="Workman M."/>
            <person name="Nielsen J."/>
        </authorList>
    </citation>
    <scope>NUCLEOTIDE SEQUENCE [LARGE SCALE GENOMIC DNA]</scope>
    <source>
        <strain evidence="6">IBT 29525</strain>
    </source>
</reference>
<dbReference type="EMBL" id="MDYO01000011">
    <property type="protein sequence ID" value="OQD97622.1"/>
    <property type="molecule type" value="Genomic_DNA"/>
</dbReference>
<keyword evidence="1" id="KW-0539">Nucleus</keyword>
<evidence type="ECO:0000256" key="3">
    <source>
        <dbReference type="SAM" id="Phobius"/>
    </source>
</evidence>
<dbReference type="InterPro" id="IPR027450">
    <property type="entry name" value="AlkB-like"/>
</dbReference>
<dbReference type="Proteomes" id="UP000191612">
    <property type="component" value="Unassembled WGS sequence"/>
</dbReference>
<dbReference type="GO" id="GO:0035516">
    <property type="term" value="F:broad specificity oxidative DNA demethylase activity"/>
    <property type="evidence" value="ECO:0007669"/>
    <property type="project" value="TreeGrafter"/>
</dbReference>